<feature type="compositionally biased region" description="Basic and acidic residues" evidence="8">
    <location>
        <begin position="265"/>
        <end position="274"/>
    </location>
</feature>
<dbReference type="Pfam" id="PF04006">
    <property type="entry name" value="Mpp10"/>
    <property type="match status" value="1"/>
</dbReference>
<feature type="compositionally biased region" description="Polar residues" evidence="8">
    <location>
        <begin position="202"/>
        <end position="215"/>
    </location>
</feature>
<reference evidence="9 10" key="1">
    <citation type="submission" date="2023-08" db="EMBL/GenBank/DDBJ databases">
        <title>Black Yeasts Isolated from many extreme environments.</title>
        <authorList>
            <person name="Coleine C."/>
            <person name="Stajich J.E."/>
            <person name="Selbmann L."/>
        </authorList>
    </citation>
    <scope>NUCLEOTIDE SEQUENCE [LARGE SCALE GENOMIC DNA]</scope>
    <source>
        <strain evidence="9 10">CCFEE 5910</strain>
    </source>
</reference>
<feature type="compositionally biased region" description="Basic and acidic residues" evidence="8">
    <location>
        <begin position="369"/>
        <end position="382"/>
    </location>
</feature>
<evidence type="ECO:0000256" key="1">
    <source>
        <dbReference type="ARBA" id="ARBA00004604"/>
    </source>
</evidence>
<keyword evidence="4 7" id="KW-0539">Nucleus</keyword>
<evidence type="ECO:0000313" key="10">
    <source>
        <dbReference type="Proteomes" id="UP001309876"/>
    </source>
</evidence>
<evidence type="ECO:0000256" key="6">
    <source>
        <dbReference type="ARBA" id="ARBA00029455"/>
    </source>
</evidence>
<feature type="compositionally biased region" description="Acidic residues" evidence="8">
    <location>
        <begin position="241"/>
        <end position="253"/>
    </location>
</feature>
<feature type="compositionally biased region" description="Acidic residues" evidence="8">
    <location>
        <begin position="298"/>
        <end position="311"/>
    </location>
</feature>
<dbReference type="Proteomes" id="UP001309876">
    <property type="component" value="Unassembled WGS sequence"/>
</dbReference>
<feature type="compositionally biased region" description="Basic residues" evidence="8">
    <location>
        <begin position="337"/>
        <end position="346"/>
    </location>
</feature>
<feature type="region of interest" description="Disordered" evidence="8">
    <location>
        <begin position="614"/>
        <end position="746"/>
    </location>
</feature>
<feature type="region of interest" description="Disordered" evidence="8">
    <location>
        <begin position="57"/>
        <end position="77"/>
    </location>
</feature>
<feature type="compositionally biased region" description="Polar residues" evidence="8">
    <location>
        <begin position="679"/>
        <end position="691"/>
    </location>
</feature>
<dbReference type="AlphaFoldDB" id="A0AAN7TDN3"/>
<organism evidence="9 10">
    <name type="scientific">Lithohypha guttulata</name>
    <dbReference type="NCBI Taxonomy" id="1690604"/>
    <lineage>
        <taxon>Eukaryota</taxon>
        <taxon>Fungi</taxon>
        <taxon>Dikarya</taxon>
        <taxon>Ascomycota</taxon>
        <taxon>Pezizomycotina</taxon>
        <taxon>Eurotiomycetes</taxon>
        <taxon>Chaetothyriomycetidae</taxon>
        <taxon>Chaetothyriales</taxon>
        <taxon>Trichomeriaceae</taxon>
        <taxon>Lithohypha</taxon>
    </lineage>
</organism>
<feature type="compositionally biased region" description="Basic and acidic residues" evidence="8">
    <location>
        <begin position="414"/>
        <end position="424"/>
    </location>
</feature>
<keyword evidence="10" id="KW-1185">Reference proteome</keyword>
<dbReference type="PIRSF" id="PIRSF017300">
    <property type="entry name" value="snoRNP_Mpp10"/>
    <property type="match status" value="1"/>
</dbReference>
<dbReference type="GO" id="GO:0034457">
    <property type="term" value="C:Mpp10 complex"/>
    <property type="evidence" value="ECO:0007669"/>
    <property type="project" value="UniProtKB-UniRule"/>
</dbReference>
<comment type="subcellular location">
    <subcellularLocation>
        <location evidence="1 7">Nucleus</location>
        <location evidence="1 7">Nucleolus</location>
    </subcellularLocation>
</comment>
<dbReference type="EMBL" id="JAVRRJ010000001">
    <property type="protein sequence ID" value="KAK5091094.1"/>
    <property type="molecule type" value="Genomic_DNA"/>
</dbReference>
<dbReference type="GO" id="GO:0005732">
    <property type="term" value="C:sno(s)RNA-containing ribonucleoprotein complex"/>
    <property type="evidence" value="ECO:0007669"/>
    <property type="project" value="UniProtKB-UniRule"/>
</dbReference>
<comment type="function">
    <text evidence="7">Involved in nucleolar processing of pre-18S ribosomal RNA.</text>
</comment>
<feature type="compositionally biased region" description="Acidic residues" evidence="8">
    <location>
        <begin position="174"/>
        <end position="199"/>
    </location>
</feature>
<dbReference type="InterPro" id="IPR012173">
    <property type="entry name" value="Mpp10"/>
</dbReference>
<accession>A0AAN7TDN3</accession>
<evidence type="ECO:0000256" key="3">
    <source>
        <dbReference type="ARBA" id="ARBA00022552"/>
    </source>
</evidence>
<evidence type="ECO:0000256" key="5">
    <source>
        <dbReference type="ARBA" id="ARBA00023274"/>
    </source>
</evidence>
<feature type="region of interest" description="Disordered" evidence="8">
    <location>
        <begin position="124"/>
        <end position="424"/>
    </location>
</feature>
<evidence type="ECO:0000256" key="4">
    <source>
        <dbReference type="ARBA" id="ARBA00023242"/>
    </source>
</evidence>
<feature type="compositionally biased region" description="Basic and acidic residues" evidence="8">
    <location>
        <begin position="694"/>
        <end position="706"/>
    </location>
</feature>
<keyword evidence="3 7" id="KW-0698">rRNA processing</keyword>
<comment type="similarity">
    <text evidence="6 7">Belongs to the MPP10 family.</text>
</comment>
<keyword evidence="2 7" id="KW-0690">Ribosome biogenesis</keyword>
<feature type="compositionally biased region" description="Basic and acidic residues" evidence="8">
    <location>
        <begin position="650"/>
        <end position="664"/>
    </location>
</feature>
<evidence type="ECO:0000313" key="9">
    <source>
        <dbReference type="EMBL" id="KAK5091094.1"/>
    </source>
</evidence>
<proteinExistence type="inferred from homology"/>
<feature type="compositionally biased region" description="Acidic residues" evidence="8">
    <location>
        <begin position="275"/>
        <end position="284"/>
    </location>
</feature>
<keyword evidence="5 7" id="KW-0687">Ribonucleoprotein</keyword>
<feature type="compositionally biased region" description="Acidic residues" evidence="8">
    <location>
        <begin position="383"/>
        <end position="403"/>
    </location>
</feature>
<evidence type="ECO:0000256" key="2">
    <source>
        <dbReference type="ARBA" id="ARBA00022517"/>
    </source>
</evidence>
<comment type="caution">
    <text evidence="9">The sequence shown here is derived from an EMBL/GenBank/DDBJ whole genome shotgun (WGS) entry which is preliminary data.</text>
</comment>
<feature type="compositionally biased region" description="Basic residues" evidence="8">
    <location>
        <begin position="665"/>
        <end position="678"/>
    </location>
</feature>
<feature type="compositionally biased region" description="Basic and acidic residues" evidence="8">
    <location>
        <begin position="713"/>
        <end position="734"/>
    </location>
</feature>
<evidence type="ECO:0000256" key="8">
    <source>
        <dbReference type="SAM" id="MobiDB-lite"/>
    </source>
</evidence>
<feature type="compositionally biased region" description="Acidic residues" evidence="8">
    <location>
        <begin position="141"/>
        <end position="166"/>
    </location>
</feature>
<protein>
    <recommendedName>
        <fullName evidence="7">U3 small nucleolar ribonucleoprotein protein MPP10</fullName>
    </recommendedName>
</protein>
<dbReference type="PANTHER" id="PTHR17039:SF0">
    <property type="entry name" value="U3 SMALL NUCLEOLAR RIBONUCLEOPROTEIN PROTEIN MPP10"/>
    <property type="match status" value="1"/>
</dbReference>
<dbReference type="PANTHER" id="PTHR17039">
    <property type="entry name" value="U3 SMALL NUCLEOLAR RIBONUCLEOPROTEIN PROTEIN MPP10"/>
    <property type="match status" value="1"/>
</dbReference>
<sequence length="746" mass="83386">MAAAVVNGSHHAFSLTTFLEHEPQQFLQPTLEHQQAAIAAVKAILDPLASHVVDIQTSRRNENRRKRKRGSDETNDPVLQLRQIYTNGVPVKQVWEQARRVLDAACAEIELGIDEHLQQHGASGELLDGNVSQDGVGYEHDDMEVDGGMEIDEDDDTGSDPEEEDIKGDLEVGGAEEEEDIEDDIDVEQDMDEDMDEDFHETPQSTYRPDPNNLNDGFFSIDDFNKQSQFLEQMDARGDDDNPSDEDEVDWDADPLAQPSQKSRTSRDSRKQEPENEDTEDEEGGPTFGNADLHAPETDEEDANSEIDGGELDGMMSGLVNTNDIRYADFFEPPPKKPSKSKRTRALPKTQPPPVRNNTGADQQEQESDLERAMADVRRDLLDSDEEVDEDEEEVEDDSDVSDSDALPRLSASKIKDKNLSTHEKQRLQIAEEIRRLEALNVSKKPWTLSGEASAQARPLNSLVEEDLDFERTGKPVPVITAEISTDIEALIKRRILARDFDEVVRRRPTSLDSAADARRGRADVVVDDTKSKVGLGEVYESEYQRKTDPTSYVDSRSAATKKQHQDIDKLWKEVRDQLDILANLHIKPKRTEIEIKTVEDKPRIAMEDARPAISSGIDDNGTMLAPQEIYKPGTDSRAATGEVLSAKSGETRSKEEMTREEKIRRRRREKERLKKAGQQKQNDSTGQAGKSTKRSEQAKVLKDLQKGGAKVIGKDGQLRELSAKKNKGDKDASRTSTVSGGAMKL</sequence>
<name>A0AAN7TDN3_9EURO</name>
<gene>
    <name evidence="9" type="primary">MPP10</name>
    <name evidence="9" type="ORF">LTR05_001274</name>
</gene>
<dbReference type="GO" id="GO:0032040">
    <property type="term" value="C:small-subunit processome"/>
    <property type="evidence" value="ECO:0007669"/>
    <property type="project" value="TreeGrafter"/>
</dbReference>
<evidence type="ECO:0000256" key="7">
    <source>
        <dbReference type="PIRNR" id="PIRNR017300"/>
    </source>
</evidence>
<dbReference type="GO" id="GO:0006364">
    <property type="term" value="P:rRNA processing"/>
    <property type="evidence" value="ECO:0007669"/>
    <property type="project" value="UniProtKB-KW"/>
</dbReference>